<dbReference type="InterPro" id="IPR005537">
    <property type="entry name" value="RAMP_III_fam"/>
</dbReference>
<dbReference type="EMBL" id="AP018228">
    <property type="protein sequence ID" value="BAY87716.1"/>
    <property type="molecule type" value="Genomic_DNA"/>
</dbReference>
<dbReference type="Proteomes" id="UP000218418">
    <property type="component" value="Plasmid plasmid1"/>
</dbReference>
<feature type="domain" description="CRISPR type III-associated protein" evidence="2">
    <location>
        <begin position="23"/>
        <end position="228"/>
    </location>
</feature>
<organism evidence="3 4">
    <name type="scientific">Calothrix parasitica NIES-267</name>
    <dbReference type="NCBI Taxonomy" id="1973488"/>
    <lineage>
        <taxon>Bacteria</taxon>
        <taxon>Bacillati</taxon>
        <taxon>Cyanobacteriota</taxon>
        <taxon>Cyanophyceae</taxon>
        <taxon>Nostocales</taxon>
        <taxon>Calotrichaceae</taxon>
        <taxon>Calothrix</taxon>
    </lineage>
</organism>
<dbReference type="AlphaFoldDB" id="A0A1Z4M2M6"/>
<protein>
    <recommendedName>
        <fullName evidence="2">CRISPR type III-associated protein domain-containing protein</fullName>
    </recommendedName>
</protein>
<name>A0A1Z4M2M6_9CYAN</name>
<geneLocation type="plasmid" evidence="4">
    <name>Plasmid1 dna</name>
</geneLocation>
<proteinExistence type="predicted"/>
<gene>
    <name evidence="3" type="ORF">NIES267_72400</name>
</gene>
<sequence length="340" mass="38913">MKSINFLLHTQEPILATSLKGDPNSDVSYDYILGSMIRGVLINRYLKLNNIKQSDDILDSERFPDIKRLFFDASKTRYLNAYPVDNNQQRTLPVPLSLYQNKGEEFSEEEDKTVYDFSQIPIDEKEEYLPDEFSAKLLNENFCTIDENEIIIHRVKRRINIHNKRNRKRGKGTEGDGALFSYNAIDAGQTFRGIILCDSEKDKSIIESLLKSQDIWLGGSQSAGYGYVAIELISENSNLTEVELDLNTRLKEKDYLKITLLSDVILRNNCGQYASTSEVFNQYISRHLNLKKELEFKENGIYSTSLIVGGFNRKWGLPLPQTPALAAGSVFFLINPKKRK</sequence>
<dbReference type="GO" id="GO:0051607">
    <property type="term" value="P:defense response to virus"/>
    <property type="evidence" value="ECO:0007669"/>
    <property type="project" value="UniProtKB-KW"/>
</dbReference>
<keyword evidence="3" id="KW-0614">Plasmid</keyword>
<keyword evidence="4" id="KW-1185">Reference proteome</keyword>
<evidence type="ECO:0000259" key="2">
    <source>
        <dbReference type="Pfam" id="PF03787"/>
    </source>
</evidence>
<reference evidence="3 4" key="1">
    <citation type="submission" date="2017-06" db="EMBL/GenBank/DDBJ databases">
        <title>Genome sequencing of cyanobaciteial culture collection at National Institute for Environmental Studies (NIES).</title>
        <authorList>
            <person name="Hirose Y."/>
            <person name="Shimura Y."/>
            <person name="Fujisawa T."/>
            <person name="Nakamura Y."/>
            <person name="Kawachi M."/>
        </authorList>
    </citation>
    <scope>NUCLEOTIDE SEQUENCE [LARGE SCALE GENOMIC DNA]</scope>
    <source>
        <strain evidence="3 4">NIES-267</strain>
        <plasmid evidence="4">Plasmid1 dna</plasmid>
    </source>
</reference>
<keyword evidence="1" id="KW-0051">Antiviral defense</keyword>
<evidence type="ECO:0000313" key="3">
    <source>
        <dbReference type="EMBL" id="BAY87716.1"/>
    </source>
</evidence>
<dbReference type="OrthoDB" id="482771at2"/>
<dbReference type="Pfam" id="PF03787">
    <property type="entry name" value="RAMPs"/>
    <property type="match status" value="1"/>
</dbReference>
<evidence type="ECO:0000256" key="1">
    <source>
        <dbReference type="ARBA" id="ARBA00023118"/>
    </source>
</evidence>
<evidence type="ECO:0000313" key="4">
    <source>
        <dbReference type="Proteomes" id="UP000218418"/>
    </source>
</evidence>
<accession>A0A1Z4M2M6</accession>